<evidence type="ECO:0000256" key="4">
    <source>
        <dbReference type="PROSITE-ProRule" id="PRU00146"/>
    </source>
</evidence>
<name>A0A8D8QTT9_9HEMI</name>
<feature type="coiled-coil region" evidence="5">
    <location>
        <begin position="185"/>
        <end position="226"/>
    </location>
</feature>
<keyword evidence="2 4" id="KW-0863">Zinc-finger</keyword>
<reference evidence="8" key="1">
    <citation type="submission" date="2021-05" db="EMBL/GenBank/DDBJ databases">
        <authorList>
            <person name="Alioto T."/>
            <person name="Alioto T."/>
            <person name="Gomez Garrido J."/>
        </authorList>
    </citation>
    <scope>NUCLEOTIDE SEQUENCE</scope>
</reference>
<protein>
    <recommendedName>
        <fullName evidence="7">PHD-type domain-containing protein</fullName>
    </recommendedName>
</protein>
<dbReference type="InterPro" id="IPR057251">
    <property type="entry name" value="FP_C"/>
</dbReference>
<dbReference type="InterPro" id="IPR011011">
    <property type="entry name" value="Znf_FYVE_PHD"/>
</dbReference>
<dbReference type="Gene3D" id="3.30.40.10">
    <property type="entry name" value="Zinc/RING finger domain, C3HC4 (zinc finger)"/>
    <property type="match status" value="1"/>
</dbReference>
<dbReference type="InterPro" id="IPR013083">
    <property type="entry name" value="Znf_RING/FYVE/PHD"/>
</dbReference>
<evidence type="ECO:0000313" key="8">
    <source>
        <dbReference type="EMBL" id="CAG6637921.1"/>
    </source>
</evidence>
<sequence length="375" mass="42473">MTAYCGRCEESLPTEGDLDFAACCICCKGYHFECTTVGELSWRTMGDSRRGAWKCPNCRDSASNRTSKSDENSITPEVLGDGKETKTRGAMPQTTKQKELPVKQKDQQIKQKEQSSNLNDLAGDNSIVGQLGTKLAALEKTLTLKIEKGFSGSQKDVKELKDKIGEFETALNFYGDKVDQAVVTVKAMEQKMVLMEKKLEKSENENKELKSKLRNMEIQVNGLNQKEFNTKIEISGIKDKTVNKDEVTKKIIDKLENKLGEILYKSEKLTREGEHGKTSIVVEFKSQDTRNLVLTKMKEMRLYSRLDDVFPNNGSNIYINESLSPYLKKLLFEAGKIKKDKKYAFLWVKDGRILLKKAENGKTMRLECLDDLGKI</sequence>
<dbReference type="AlphaFoldDB" id="A0A8D8QTT9"/>
<keyword evidence="3" id="KW-0862">Zinc</keyword>
<dbReference type="EMBL" id="HBUF01100522">
    <property type="protein sequence ID" value="CAG6637921.1"/>
    <property type="molecule type" value="Transcribed_RNA"/>
</dbReference>
<evidence type="ECO:0000259" key="7">
    <source>
        <dbReference type="PROSITE" id="PS50016"/>
    </source>
</evidence>
<feature type="region of interest" description="Disordered" evidence="6">
    <location>
        <begin position="58"/>
        <end position="123"/>
    </location>
</feature>
<evidence type="ECO:0000256" key="5">
    <source>
        <dbReference type="SAM" id="Coils"/>
    </source>
</evidence>
<dbReference type="PROSITE" id="PS50016">
    <property type="entry name" value="ZF_PHD_2"/>
    <property type="match status" value="1"/>
</dbReference>
<dbReference type="SUPFAM" id="SSF57903">
    <property type="entry name" value="FYVE/PHD zinc finger"/>
    <property type="match status" value="1"/>
</dbReference>
<proteinExistence type="predicted"/>
<dbReference type="GO" id="GO:0008270">
    <property type="term" value="F:zinc ion binding"/>
    <property type="evidence" value="ECO:0007669"/>
    <property type="project" value="UniProtKB-KW"/>
</dbReference>
<dbReference type="Pfam" id="PF25298">
    <property type="entry name" value="Baculo_FP_2nd"/>
    <property type="match status" value="1"/>
</dbReference>
<keyword evidence="1" id="KW-0479">Metal-binding</keyword>
<keyword evidence="5" id="KW-0175">Coiled coil</keyword>
<evidence type="ECO:0000256" key="2">
    <source>
        <dbReference type="ARBA" id="ARBA00022771"/>
    </source>
</evidence>
<accession>A0A8D8QTT9</accession>
<evidence type="ECO:0000256" key="6">
    <source>
        <dbReference type="SAM" id="MobiDB-lite"/>
    </source>
</evidence>
<evidence type="ECO:0000256" key="3">
    <source>
        <dbReference type="ARBA" id="ARBA00022833"/>
    </source>
</evidence>
<dbReference type="CDD" id="cd15489">
    <property type="entry name" value="PHD_SF"/>
    <property type="match status" value="1"/>
</dbReference>
<feature type="domain" description="PHD-type" evidence="7">
    <location>
        <begin position="2"/>
        <end position="61"/>
    </location>
</feature>
<organism evidence="8">
    <name type="scientific">Cacopsylla melanoneura</name>
    <dbReference type="NCBI Taxonomy" id="428564"/>
    <lineage>
        <taxon>Eukaryota</taxon>
        <taxon>Metazoa</taxon>
        <taxon>Ecdysozoa</taxon>
        <taxon>Arthropoda</taxon>
        <taxon>Hexapoda</taxon>
        <taxon>Insecta</taxon>
        <taxon>Pterygota</taxon>
        <taxon>Neoptera</taxon>
        <taxon>Paraneoptera</taxon>
        <taxon>Hemiptera</taxon>
        <taxon>Sternorrhyncha</taxon>
        <taxon>Psylloidea</taxon>
        <taxon>Psyllidae</taxon>
        <taxon>Psyllinae</taxon>
        <taxon>Cacopsylla</taxon>
    </lineage>
</organism>
<feature type="compositionally biased region" description="Basic and acidic residues" evidence="6">
    <location>
        <begin position="96"/>
        <end position="113"/>
    </location>
</feature>
<dbReference type="InterPro" id="IPR019787">
    <property type="entry name" value="Znf_PHD-finger"/>
</dbReference>
<evidence type="ECO:0000256" key="1">
    <source>
        <dbReference type="ARBA" id="ARBA00022723"/>
    </source>
</evidence>